<dbReference type="EMBL" id="LIHL02000006">
    <property type="protein sequence ID" value="KAF5469636.1"/>
    <property type="molecule type" value="Genomic_DNA"/>
</dbReference>
<dbReference type="Gramene" id="Jr06_20340_p1">
    <property type="protein sequence ID" value="cds.Jr06_20340_p1"/>
    <property type="gene ID" value="Jr06_20340"/>
</dbReference>
<feature type="signal peptide" evidence="1">
    <location>
        <begin position="1"/>
        <end position="15"/>
    </location>
</feature>
<evidence type="ECO:0000313" key="2">
    <source>
        <dbReference type="EMBL" id="KAF5469636.1"/>
    </source>
</evidence>
<evidence type="ECO:0000313" key="3">
    <source>
        <dbReference type="Proteomes" id="UP000619265"/>
    </source>
</evidence>
<reference evidence="2" key="2">
    <citation type="submission" date="2020-03" db="EMBL/GenBank/DDBJ databases">
        <title>Walnut 2.0.</title>
        <authorList>
            <person name="Marrano A."/>
            <person name="Britton M."/>
            <person name="Zimin A.V."/>
            <person name="Zaini P.A."/>
            <person name="Workman R."/>
            <person name="Puiu D."/>
            <person name="Bianco L."/>
            <person name="Allen B.J."/>
            <person name="Troggio M."/>
            <person name="Leslie C.A."/>
            <person name="Timp W."/>
            <person name="Dendekar A."/>
            <person name="Salzberg S.L."/>
            <person name="Neale D.B."/>
        </authorList>
    </citation>
    <scope>NUCLEOTIDE SEQUENCE</scope>
    <source>
        <tissue evidence="2">Leaves</tissue>
    </source>
</reference>
<proteinExistence type="predicted"/>
<reference evidence="2" key="1">
    <citation type="submission" date="2015-10" db="EMBL/GenBank/DDBJ databases">
        <authorList>
            <person name="Martinez-Garcia P.J."/>
            <person name="Crepeau M.W."/>
            <person name="Puiu D."/>
            <person name="Gonzalez-Ibeas D."/>
            <person name="Whalen J."/>
            <person name="Stevens K."/>
            <person name="Paul R."/>
            <person name="Butterfield T."/>
            <person name="Britton M."/>
            <person name="Reagan R."/>
            <person name="Chakraborty S."/>
            <person name="Walawage S.L."/>
            <person name="Vasquez-Gross H.A."/>
            <person name="Cardeno C."/>
            <person name="Famula R."/>
            <person name="Pratt K."/>
            <person name="Kuruganti S."/>
            <person name="Aradhya M.K."/>
            <person name="Leslie C.A."/>
            <person name="Dandekar A.M."/>
            <person name="Salzberg S.L."/>
            <person name="Wegrzyn J.L."/>
            <person name="Langley C.H."/>
            <person name="Neale D.B."/>
        </authorList>
    </citation>
    <scope>NUCLEOTIDE SEQUENCE</scope>
    <source>
        <tissue evidence="2">Leaves</tissue>
    </source>
</reference>
<sequence length="159" mass="17800">IIAISLSLSLSAVCASNMASIEEKPLKVHEDQGDQDHMDEHEEAVSSGGCCCLGLMGFRWGQSNERESKHLLGERRETWWMKQLIKVKQGTEVVAGPKWKTFLRKISAFGNNKNKKKHGTAGFQYDPQAYALNFDNGFDGDQEDGFVLDFRSRFAATPT</sequence>
<feature type="chain" id="PRO_5032694886" evidence="1">
    <location>
        <begin position="16"/>
        <end position="159"/>
    </location>
</feature>
<dbReference type="Proteomes" id="UP000619265">
    <property type="component" value="Unassembled WGS sequence"/>
</dbReference>
<accession>A0A833XRD7</accession>
<gene>
    <name evidence="2" type="ORF">F2P56_013694</name>
</gene>
<name>A0A833XRD7_JUGRE</name>
<organism evidence="2 3">
    <name type="scientific">Juglans regia</name>
    <name type="common">English walnut</name>
    <dbReference type="NCBI Taxonomy" id="51240"/>
    <lineage>
        <taxon>Eukaryota</taxon>
        <taxon>Viridiplantae</taxon>
        <taxon>Streptophyta</taxon>
        <taxon>Embryophyta</taxon>
        <taxon>Tracheophyta</taxon>
        <taxon>Spermatophyta</taxon>
        <taxon>Magnoliopsida</taxon>
        <taxon>eudicotyledons</taxon>
        <taxon>Gunneridae</taxon>
        <taxon>Pentapetalae</taxon>
        <taxon>rosids</taxon>
        <taxon>fabids</taxon>
        <taxon>Fagales</taxon>
        <taxon>Juglandaceae</taxon>
        <taxon>Juglans</taxon>
    </lineage>
</organism>
<dbReference type="PANTHER" id="PTHR47076">
    <property type="entry name" value="NHL DOMAIN PROTEIN"/>
    <property type="match status" value="1"/>
</dbReference>
<keyword evidence="1" id="KW-0732">Signal</keyword>
<feature type="non-terminal residue" evidence="2">
    <location>
        <position position="1"/>
    </location>
</feature>
<dbReference type="PANTHER" id="PTHR47076:SF1">
    <property type="entry name" value="NHL DOMAIN PROTEIN"/>
    <property type="match status" value="1"/>
</dbReference>
<evidence type="ECO:0000256" key="1">
    <source>
        <dbReference type="SAM" id="SignalP"/>
    </source>
</evidence>
<comment type="caution">
    <text evidence="2">The sequence shown here is derived from an EMBL/GenBank/DDBJ whole genome shotgun (WGS) entry which is preliminary data.</text>
</comment>
<dbReference type="AlphaFoldDB" id="A0A833XRD7"/>
<protein>
    <submittedName>
        <fullName evidence="2">Uncharacterized protein</fullName>
    </submittedName>
</protein>